<evidence type="ECO:0000313" key="3">
    <source>
        <dbReference type="EMBL" id="HGG00845.1"/>
    </source>
</evidence>
<gene>
    <name evidence="3" type="ORF">ENR15_09395</name>
</gene>
<protein>
    <submittedName>
        <fullName evidence="3">Uncharacterized protein</fullName>
    </submittedName>
</protein>
<proteinExistence type="predicted"/>
<feature type="compositionally biased region" description="Polar residues" evidence="2">
    <location>
        <begin position="129"/>
        <end position="140"/>
    </location>
</feature>
<accession>A0A7C3ZK35</accession>
<name>A0A7C3ZK35_9CYAN</name>
<dbReference type="AlphaFoldDB" id="A0A7C3ZK35"/>
<keyword evidence="1" id="KW-0175">Coiled coil</keyword>
<evidence type="ECO:0000256" key="2">
    <source>
        <dbReference type="SAM" id="MobiDB-lite"/>
    </source>
</evidence>
<feature type="region of interest" description="Disordered" evidence="2">
    <location>
        <begin position="117"/>
        <end position="140"/>
    </location>
</feature>
<sequence length="140" mass="16081">MTEELKHIAAWVRERFPEGYLLTWLLTQPGLWWCDGEVYQAALLKDGDRLKSQIQKNESSFLLDGITDKLTQDENWEAVAASLTRIFEVYQEELAILQEQRRQREARLRQALPKSWGASPTAIEDSLPTGDTLTGHQPIN</sequence>
<dbReference type="EMBL" id="DSPX01000093">
    <property type="protein sequence ID" value="HGG00845.1"/>
    <property type="molecule type" value="Genomic_DNA"/>
</dbReference>
<organism evidence="3">
    <name type="scientific">Planktothricoides sp. SpSt-374</name>
    <dbReference type="NCBI Taxonomy" id="2282167"/>
    <lineage>
        <taxon>Bacteria</taxon>
        <taxon>Bacillati</taxon>
        <taxon>Cyanobacteriota</taxon>
        <taxon>Cyanophyceae</taxon>
        <taxon>Oscillatoriophycideae</taxon>
        <taxon>Oscillatoriales</taxon>
        <taxon>Oscillatoriaceae</taxon>
        <taxon>Planktothricoides</taxon>
    </lineage>
</organism>
<feature type="coiled-coil region" evidence="1">
    <location>
        <begin position="80"/>
        <end position="107"/>
    </location>
</feature>
<evidence type="ECO:0000256" key="1">
    <source>
        <dbReference type="SAM" id="Coils"/>
    </source>
</evidence>
<comment type="caution">
    <text evidence="3">The sequence shown here is derived from an EMBL/GenBank/DDBJ whole genome shotgun (WGS) entry which is preliminary data.</text>
</comment>
<reference evidence="3" key="1">
    <citation type="journal article" date="2020" name="mSystems">
        <title>Genome- and Community-Level Interaction Insights into Carbon Utilization and Element Cycling Functions of Hydrothermarchaeota in Hydrothermal Sediment.</title>
        <authorList>
            <person name="Zhou Z."/>
            <person name="Liu Y."/>
            <person name="Xu W."/>
            <person name="Pan J."/>
            <person name="Luo Z.H."/>
            <person name="Li M."/>
        </authorList>
    </citation>
    <scope>NUCLEOTIDE SEQUENCE [LARGE SCALE GENOMIC DNA]</scope>
    <source>
        <strain evidence="3">SpSt-374</strain>
    </source>
</reference>